<dbReference type="EMBL" id="CP003338">
    <property type="protein sequence ID" value="AFC70770.1"/>
    <property type="molecule type" value="Genomic_DNA"/>
</dbReference>
<evidence type="ECO:0000313" key="1">
    <source>
        <dbReference type="EMBL" id="AFC70770.1"/>
    </source>
</evidence>
<organism evidence="1 2">
    <name type="scientific">Rickettsia australis (strain Cutlack)</name>
    <dbReference type="NCBI Taxonomy" id="1105110"/>
    <lineage>
        <taxon>Bacteria</taxon>
        <taxon>Pseudomonadati</taxon>
        <taxon>Pseudomonadota</taxon>
        <taxon>Alphaproteobacteria</taxon>
        <taxon>Rickettsiales</taxon>
        <taxon>Rickettsiaceae</taxon>
        <taxon>Rickettsieae</taxon>
        <taxon>Rickettsia</taxon>
        <taxon>spotted fever group</taxon>
    </lineage>
</organism>
<dbReference type="HOGENOM" id="CLU_2809662_0_0_5"/>
<accession>H8K9Q0</accession>
<proteinExistence type="predicted"/>
<name>H8K9Q0_RICAC</name>
<evidence type="ECO:0000313" key="2">
    <source>
        <dbReference type="Proteomes" id="UP000007589"/>
    </source>
</evidence>
<dbReference type="KEGG" id="rau:MC5_01915"/>
<dbReference type="STRING" id="1105110.MC5_01915"/>
<dbReference type="AlphaFoldDB" id="H8K9Q0"/>
<keyword evidence="2" id="KW-1185">Reference proteome</keyword>
<reference evidence="2" key="1">
    <citation type="submission" date="2012-02" db="EMBL/GenBank/DDBJ databases">
        <title>Complete genome sequence of Rickettsia australis strain Cutlack.</title>
        <authorList>
            <person name="Johnson S.L."/>
            <person name="Munk A.C."/>
            <person name="Han S."/>
            <person name="Bruce D.C."/>
            <person name="Dasch G.A."/>
        </authorList>
    </citation>
    <scope>NUCLEOTIDE SEQUENCE [LARGE SCALE GENOMIC DNA]</scope>
    <source>
        <strain evidence="2">Cutlack</strain>
    </source>
</reference>
<gene>
    <name evidence="1" type="ordered locus">MC5_01915</name>
</gene>
<dbReference type="Proteomes" id="UP000007589">
    <property type="component" value="Chromosome"/>
</dbReference>
<protein>
    <submittedName>
        <fullName evidence="1">Uncharacterized protein</fullName>
    </submittedName>
</protein>
<sequence>MSFQQKRESSVKLDKSSFKKYLRSRFYSNKAFKRLYSTIPAYVGRYYCVDTKTVIAGAKRRGNPEKD</sequence>